<organism evidence="1 2">
    <name type="scientific">Aspergillus bertholletiae</name>
    <dbReference type="NCBI Taxonomy" id="1226010"/>
    <lineage>
        <taxon>Eukaryota</taxon>
        <taxon>Fungi</taxon>
        <taxon>Dikarya</taxon>
        <taxon>Ascomycota</taxon>
        <taxon>Pezizomycotina</taxon>
        <taxon>Eurotiomycetes</taxon>
        <taxon>Eurotiomycetidae</taxon>
        <taxon>Eurotiales</taxon>
        <taxon>Aspergillaceae</taxon>
        <taxon>Aspergillus</taxon>
        <taxon>Aspergillus subgen. Circumdati</taxon>
    </lineage>
</organism>
<dbReference type="Proteomes" id="UP000326198">
    <property type="component" value="Unassembled WGS sequence"/>
</dbReference>
<evidence type="ECO:0000313" key="1">
    <source>
        <dbReference type="EMBL" id="KAE8373495.1"/>
    </source>
</evidence>
<dbReference type="EMBL" id="ML736313">
    <property type="protein sequence ID" value="KAE8373495.1"/>
    <property type="molecule type" value="Genomic_DNA"/>
</dbReference>
<reference evidence="1 2" key="1">
    <citation type="submission" date="2019-04" db="EMBL/GenBank/DDBJ databases">
        <title>Friends and foes A comparative genomics studyof 23 Aspergillus species from section Flavi.</title>
        <authorList>
            <consortium name="DOE Joint Genome Institute"/>
            <person name="Kjaerbolling I."/>
            <person name="Vesth T."/>
            <person name="Frisvad J.C."/>
            <person name="Nybo J.L."/>
            <person name="Theobald S."/>
            <person name="Kildgaard S."/>
            <person name="Isbrandt T."/>
            <person name="Kuo A."/>
            <person name="Sato A."/>
            <person name="Lyhne E.K."/>
            <person name="Kogle M.E."/>
            <person name="Wiebenga A."/>
            <person name="Kun R.S."/>
            <person name="Lubbers R.J."/>
            <person name="Makela M.R."/>
            <person name="Barry K."/>
            <person name="Chovatia M."/>
            <person name="Clum A."/>
            <person name="Daum C."/>
            <person name="Haridas S."/>
            <person name="He G."/>
            <person name="LaButti K."/>
            <person name="Lipzen A."/>
            <person name="Mondo S."/>
            <person name="Riley R."/>
            <person name="Salamov A."/>
            <person name="Simmons B.A."/>
            <person name="Magnuson J.K."/>
            <person name="Henrissat B."/>
            <person name="Mortensen U.H."/>
            <person name="Larsen T.O."/>
            <person name="Devries R.P."/>
            <person name="Grigoriev I.V."/>
            <person name="Machida M."/>
            <person name="Baker S.E."/>
            <person name="Andersen M.R."/>
        </authorList>
    </citation>
    <scope>NUCLEOTIDE SEQUENCE [LARGE SCALE GENOMIC DNA]</scope>
    <source>
        <strain evidence="1 2">IBT 29228</strain>
    </source>
</reference>
<accession>A0A5N7AUG6</accession>
<proteinExistence type="predicted"/>
<dbReference type="AlphaFoldDB" id="A0A5N7AUG6"/>
<evidence type="ECO:0000313" key="2">
    <source>
        <dbReference type="Proteomes" id="UP000326198"/>
    </source>
</evidence>
<protein>
    <submittedName>
        <fullName evidence="1">Uncharacterized protein</fullName>
    </submittedName>
</protein>
<sequence length="61" mass="6849">MVSSPLRRQGLNNLNPGLIIGVSILGFTTYTRGYGSLIQSHWLSGRLISSEIYLCRFCFQI</sequence>
<keyword evidence="2" id="KW-1185">Reference proteome</keyword>
<name>A0A5N7AUG6_9EURO</name>
<gene>
    <name evidence="1" type="ORF">BDV26DRAFT_271946</name>
</gene>